<dbReference type="GO" id="GO:0016668">
    <property type="term" value="F:oxidoreductase activity, acting on a sulfur group of donors, NAD(P) as acceptor"/>
    <property type="evidence" value="ECO:0007669"/>
    <property type="project" value="InterPro"/>
</dbReference>
<keyword evidence="4 9" id="KW-0274">FAD</keyword>
<dbReference type="Gene3D" id="3.30.390.30">
    <property type="match status" value="1"/>
</dbReference>
<evidence type="ECO:0000313" key="12">
    <source>
        <dbReference type="EMBL" id="BBD71712.1"/>
    </source>
</evidence>
<dbReference type="InterPro" id="IPR023753">
    <property type="entry name" value="FAD/NAD-binding_dom"/>
</dbReference>
<dbReference type="InterPro" id="IPR016156">
    <property type="entry name" value="FAD/NAD-linked_Rdtase_dimer_sf"/>
</dbReference>
<dbReference type="InterPro" id="IPR001100">
    <property type="entry name" value="Pyr_nuc-diS_OxRdtase"/>
</dbReference>
<evidence type="ECO:0000313" key="13">
    <source>
        <dbReference type="Proteomes" id="UP000276741"/>
    </source>
</evidence>
<dbReference type="InterPro" id="IPR012999">
    <property type="entry name" value="Pyr_OxRdtase_I_AS"/>
</dbReference>
<dbReference type="PRINTS" id="PR00411">
    <property type="entry name" value="PNDRDTASEI"/>
</dbReference>
<dbReference type="OrthoDB" id="27922at2157"/>
<keyword evidence="6 9" id="KW-0560">Oxidoreductase</keyword>
<dbReference type="SUPFAM" id="SSF55424">
    <property type="entry name" value="FAD/NAD-linked reductases, dimerisation (C-terminal) domain"/>
    <property type="match status" value="1"/>
</dbReference>
<evidence type="ECO:0000256" key="7">
    <source>
        <dbReference type="ARBA" id="ARBA00023157"/>
    </source>
</evidence>
<dbReference type="AlphaFoldDB" id="A0A348B0L0"/>
<evidence type="ECO:0000256" key="2">
    <source>
        <dbReference type="ARBA" id="ARBA00007532"/>
    </source>
</evidence>
<dbReference type="SUPFAM" id="SSF51905">
    <property type="entry name" value="FAD/NAD(P)-binding domain"/>
    <property type="match status" value="1"/>
</dbReference>
<dbReference type="Pfam" id="PF07992">
    <property type="entry name" value="Pyr_redox_2"/>
    <property type="match status" value="1"/>
</dbReference>
<dbReference type="RefSeq" id="WP_126449044.1">
    <property type="nucleotide sequence ID" value="NZ_AP018553.1"/>
</dbReference>
<dbReference type="GO" id="GO:0050660">
    <property type="term" value="F:flavin adenine dinucleotide binding"/>
    <property type="evidence" value="ECO:0007669"/>
    <property type="project" value="TreeGrafter"/>
</dbReference>
<evidence type="ECO:0000256" key="8">
    <source>
        <dbReference type="ARBA" id="ARBA00023284"/>
    </source>
</evidence>
<keyword evidence="3 9" id="KW-0285">Flavoprotein</keyword>
<dbReference type="Pfam" id="PF02852">
    <property type="entry name" value="Pyr_redox_dim"/>
    <property type="match status" value="1"/>
</dbReference>
<dbReference type="PIRSF" id="PIRSF000350">
    <property type="entry name" value="Mercury_reductase_MerA"/>
    <property type="match status" value="1"/>
</dbReference>
<dbReference type="PANTHER" id="PTHR43014">
    <property type="entry name" value="MERCURIC REDUCTASE"/>
    <property type="match status" value="1"/>
</dbReference>
<comment type="similarity">
    <text evidence="2 9">Belongs to the class-I pyridine nucleotide-disulfide oxidoreductase family.</text>
</comment>
<reference evidence="13" key="1">
    <citation type="submission" date="2018-04" db="EMBL/GenBank/DDBJ databases">
        <title>Complete genome sequence of Sulfodiicoccus acidiphilus strain HS-1.</title>
        <authorList>
            <person name="Sakai H.D."/>
            <person name="Kurosawa N."/>
        </authorList>
    </citation>
    <scope>NUCLEOTIDE SEQUENCE [LARGE SCALE GENOMIC DNA]</scope>
    <source>
        <strain evidence="13">HS-1</strain>
    </source>
</reference>
<keyword evidence="5" id="KW-0521">NADP</keyword>
<proteinExistence type="inferred from homology"/>
<organism evidence="12 13">
    <name type="scientific">Sulfodiicoccus acidiphilus</name>
    <dbReference type="NCBI Taxonomy" id="1670455"/>
    <lineage>
        <taxon>Archaea</taxon>
        <taxon>Thermoproteota</taxon>
        <taxon>Thermoprotei</taxon>
        <taxon>Sulfolobales</taxon>
        <taxon>Sulfolobaceae</taxon>
        <taxon>Sulfodiicoccus</taxon>
    </lineage>
</organism>
<keyword evidence="13" id="KW-1185">Reference proteome</keyword>
<evidence type="ECO:0000256" key="3">
    <source>
        <dbReference type="ARBA" id="ARBA00022630"/>
    </source>
</evidence>
<evidence type="ECO:0000256" key="5">
    <source>
        <dbReference type="ARBA" id="ARBA00022857"/>
    </source>
</evidence>
<dbReference type="EMBL" id="AP018553">
    <property type="protein sequence ID" value="BBD71712.1"/>
    <property type="molecule type" value="Genomic_DNA"/>
</dbReference>
<dbReference type="PRINTS" id="PR00368">
    <property type="entry name" value="FADPNR"/>
</dbReference>
<dbReference type="InterPro" id="IPR036188">
    <property type="entry name" value="FAD/NAD-bd_sf"/>
</dbReference>
<keyword evidence="7" id="KW-1015">Disulfide bond</keyword>
<dbReference type="Proteomes" id="UP000276741">
    <property type="component" value="Chromosome"/>
</dbReference>
<evidence type="ECO:0000259" key="11">
    <source>
        <dbReference type="Pfam" id="PF07992"/>
    </source>
</evidence>
<dbReference type="Gene3D" id="3.50.50.60">
    <property type="entry name" value="FAD/NAD(P)-binding domain"/>
    <property type="match status" value="2"/>
</dbReference>
<dbReference type="InterPro" id="IPR004099">
    <property type="entry name" value="Pyr_nucl-diS_OxRdtase_dimer"/>
</dbReference>
<name>A0A348B0L0_9CREN</name>
<evidence type="ECO:0000256" key="4">
    <source>
        <dbReference type="ARBA" id="ARBA00022827"/>
    </source>
</evidence>
<dbReference type="GeneID" id="38665592"/>
<protein>
    <submittedName>
        <fullName evidence="12">Pyridine nucleotide-disulfide oxidoreductase</fullName>
    </submittedName>
</protein>
<feature type="domain" description="FAD/NAD(P)-binding" evidence="11">
    <location>
        <begin position="7"/>
        <end position="308"/>
    </location>
</feature>
<evidence type="ECO:0000256" key="1">
    <source>
        <dbReference type="ARBA" id="ARBA00001974"/>
    </source>
</evidence>
<dbReference type="GO" id="GO:0003955">
    <property type="term" value="F:NAD(P)H dehydrogenase (quinone) activity"/>
    <property type="evidence" value="ECO:0007669"/>
    <property type="project" value="TreeGrafter"/>
</dbReference>
<dbReference type="PROSITE" id="PS00076">
    <property type="entry name" value="PYRIDINE_REDOX_1"/>
    <property type="match status" value="1"/>
</dbReference>
<accession>A0A348B0L0</accession>
<evidence type="ECO:0000256" key="6">
    <source>
        <dbReference type="ARBA" id="ARBA00023002"/>
    </source>
</evidence>
<dbReference type="KEGG" id="sacd:HS1genome_0101"/>
<comment type="cofactor">
    <cofactor evidence="1">
        <name>FAD</name>
        <dbReference type="ChEBI" id="CHEBI:57692"/>
    </cofactor>
</comment>
<gene>
    <name evidence="12" type="ORF">HS1genome_0101</name>
</gene>
<keyword evidence="8 9" id="KW-0676">Redox-active center</keyword>
<dbReference type="PANTHER" id="PTHR43014:SF2">
    <property type="entry name" value="MERCURIC REDUCTASE"/>
    <property type="match status" value="1"/>
</dbReference>
<evidence type="ECO:0000259" key="10">
    <source>
        <dbReference type="Pfam" id="PF02852"/>
    </source>
</evidence>
<sequence>MALLTAYDVVVIGSGPAGYMASSLLSRAGKSVLVIERGRFGGVCVNFGCVPSIFLHDLTSVISRFKEVENQFGLEGQLRLGKFVQRMREIRDRLSSAGEELVRNAGAEVIYGEAELKEDYVLIDGKPVKYGALLVATGSTPDTSLVKGGGVYTEDQVGEIDTPPETMIVVGGGYAGVEIAQFYARLGSNVTLVTEARLLGNLSPRLSEAIKESLIWDGVNVREGVKVTSVKEKEVVSESGSLKADVVILAAGRRPSVPRGTVGLGVVVDQRGILVNEQMKTENPRIWAAGDVVSKSGPKNAHTAMHEATVVYRNMMGQRCSVDYNAVPELVYTDPEVGKVGEEQSVREWAYFPLNVTTRSIITGFTEGFVRIGIDSSGRIVYGEAVGHNVEELMNALTIVVRAKMSLRDFSYTVLLHPSLGEALTGAAKSFFGEDVDMPLKLNRLPARDDK</sequence>
<evidence type="ECO:0000256" key="9">
    <source>
        <dbReference type="RuleBase" id="RU003691"/>
    </source>
</evidence>
<feature type="domain" description="Pyridine nucleotide-disulphide oxidoreductase dimerisation" evidence="10">
    <location>
        <begin position="327"/>
        <end position="427"/>
    </location>
</feature>